<feature type="domain" description="Helicase ATP-binding" evidence="17">
    <location>
        <begin position="285"/>
        <end position="454"/>
    </location>
</feature>
<dbReference type="GO" id="GO:0006281">
    <property type="term" value="P:DNA repair"/>
    <property type="evidence" value="ECO:0007669"/>
    <property type="project" value="UniProtKB-UniRule"/>
</dbReference>
<dbReference type="GO" id="GO:0005524">
    <property type="term" value="F:ATP binding"/>
    <property type="evidence" value="ECO:0007669"/>
    <property type="project" value="UniProtKB-KW"/>
</dbReference>
<evidence type="ECO:0000256" key="9">
    <source>
        <dbReference type="ARBA" id="ARBA00023172"/>
    </source>
</evidence>
<organism evidence="19 20">
    <name type="scientific">Alcanivorax nanhaiticus</name>
    <dbReference type="NCBI Taxonomy" id="1177154"/>
    <lineage>
        <taxon>Bacteria</taxon>
        <taxon>Pseudomonadati</taxon>
        <taxon>Pseudomonadota</taxon>
        <taxon>Gammaproteobacteria</taxon>
        <taxon>Oceanospirillales</taxon>
        <taxon>Alcanivoracaceae</taxon>
        <taxon>Alcanivorax</taxon>
    </lineage>
</organism>
<dbReference type="PANTHER" id="PTHR47964">
    <property type="entry name" value="ATP-DEPENDENT DNA HELICASE HOMOLOG RECG, CHLOROPLASTIC"/>
    <property type="match status" value="1"/>
</dbReference>
<dbReference type="GO" id="GO:0006310">
    <property type="term" value="P:DNA recombination"/>
    <property type="evidence" value="ECO:0007669"/>
    <property type="project" value="UniProtKB-UniRule"/>
</dbReference>
<sequence>MASDSLSSLPLHRLKGVGPAAAEKLTKLGLHNLEDLLFHLPFRYEDRTRITPIGSLRPETGVVIEGEVMAADVVFGRRRALLCKVADGTGMVALRFFHFTAAQKNNLERGRPIRVYGEPRPGAAGLEFYHPEYQIAHGNQPLPPLEKALTPVYPTTDGVSQKTLRNLTTQALNYLQAHPPQELIPHALLDQSGLPSLSEALHKLHNPRPDDPVNLLLDGKHPAVKRLVMEEMVAHQLGMLQKRAGQKAFHAPRLAGTSLFEQLQESLPFALTGAQQRVIDELMTDMRQPHPMLRLVQGDVGSGKTLVAAAAALAAIEAGYQVALMAPTELLAEQHRDNFRHWLAPLGIEVHWLAGSLGVKARRETNAALADGSAQIVVGTHALFQEAVQFHRLGLTIIDEQHRFGVQQRLALREKGRFETRHGIQVPHQLVLTATPIPRTLAMSVYGDLDTSVIDEMPPGRKPIDTLVLPEGRRPQVIERINDACRAGTQAYWVCTLIEESEELQAQAAEATFEELQAALPDLTVELVHGRMKAKEKAERMARFSSGEAHLLIATTVIEVGVDVPNATLMVMENAERLGLAQLHQLRGRVGRGGEQSYCLLLYKSPLSHTGKKRLAVMRDTTDGFVIAEEDLKLRGPGEWLGTRQTGDLAFRIADLVRDEALMEPAREVADRLLDERPTLVDPLLRRWLKGGQDYADI</sequence>
<protein>
    <recommendedName>
        <fullName evidence="2 15">ATP-dependent DNA helicase RecG</fullName>
        <ecNumber evidence="13 15">5.6.2.4</ecNumber>
    </recommendedName>
</protein>
<dbReference type="EMBL" id="ARXV01000022">
    <property type="protein sequence ID" value="KGD62675.1"/>
    <property type="molecule type" value="Genomic_DNA"/>
</dbReference>
<evidence type="ECO:0000256" key="15">
    <source>
        <dbReference type="RuleBase" id="RU363016"/>
    </source>
</evidence>
<evidence type="ECO:0000259" key="18">
    <source>
        <dbReference type="PROSITE" id="PS51194"/>
    </source>
</evidence>
<gene>
    <name evidence="19" type="ORF">Y5S_03630</name>
</gene>
<feature type="coiled-coil region" evidence="16">
    <location>
        <begin position="499"/>
        <end position="526"/>
    </location>
</feature>
<accession>A0A095UJK1</accession>
<dbReference type="PANTHER" id="PTHR47964:SF1">
    <property type="entry name" value="ATP-DEPENDENT DNA HELICASE HOMOLOG RECG, CHLOROPLASTIC"/>
    <property type="match status" value="1"/>
</dbReference>
<dbReference type="Pfam" id="PF00271">
    <property type="entry name" value="Helicase_C"/>
    <property type="match status" value="1"/>
</dbReference>
<evidence type="ECO:0000313" key="20">
    <source>
        <dbReference type="Proteomes" id="UP000029444"/>
    </source>
</evidence>
<dbReference type="InterPro" id="IPR014001">
    <property type="entry name" value="Helicase_ATP-bd"/>
</dbReference>
<dbReference type="GO" id="GO:0003677">
    <property type="term" value="F:DNA binding"/>
    <property type="evidence" value="ECO:0007669"/>
    <property type="project" value="UniProtKB-KW"/>
</dbReference>
<evidence type="ECO:0000256" key="3">
    <source>
        <dbReference type="ARBA" id="ARBA00022741"/>
    </source>
</evidence>
<comment type="caution">
    <text evidence="19">The sequence shown here is derived from an EMBL/GenBank/DDBJ whole genome shotgun (WGS) entry which is preliminary data.</text>
</comment>
<dbReference type="SMART" id="SM00490">
    <property type="entry name" value="HELICc"/>
    <property type="match status" value="1"/>
</dbReference>
<dbReference type="NCBIfam" id="NF008166">
    <property type="entry name" value="PRK10917.1-4"/>
    <property type="match status" value="1"/>
</dbReference>
<keyword evidence="5 15" id="KW-0378">Hydrolase</keyword>
<evidence type="ECO:0000256" key="16">
    <source>
        <dbReference type="SAM" id="Coils"/>
    </source>
</evidence>
<dbReference type="SUPFAM" id="SSF52540">
    <property type="entry name" value="P-loop containing nucleoside triphosphate hydrolases"/>
    <property type="match status" value="2"/>
</dbReference>
<feature type="domain" description="Helicase C-terminal" evidence="18">
    <location>
        <begin position="477"/>
        <end position="633"/>
    </location>
</feature>
<dbReference type="STRING" id="1177154.Y5S_03630"/>
<dbReference type="PROSITE" id="PS51192">
    <property type="entry name" value="HELICASE_ATP_BIND_1"/>
    <property type="match status" value="1"/>
</dbReference>
<evidence type="ECO:0000256" key="2">
    <source>
        <dbReference type="ARBA" id="ARBA00017846"/>
    </source>
</evidence>
<comment type="similarity">
    <text evidence="1 15">Belongs to the helicase family. RecG subfamily.</text>
</comment>
<dbReference type="InterPro" id="IPR011545">
    <property type="entry name" value="DEAD/DEAH_box_helicase_dom"/>
</dbReference>
<evidence type="ECO:0000256" key="12">
    <source>
        <dbReference type="ARBA" id="ARBA00034617"/>
    </source>
</evidence>
<dbReference type="CDD" id="cd04488">
    <property type="entry name" value="RecG_wedge_OBF"/>
    <property type="match status" value="1"/>
</dbReference>
<evidence type="ECO:0000256" key="4">
    <source>
        <dbReference type="ARBA" id="ARBA00022763"/>
    </source>
</evidence>
<dbReference type="Pfam" id="PF17191">
    <property type="entry name" value="RecG_wedge"/>
    <property type="match status" value="1"/>
</dbReference>
<evidence type="ECO:0000259" key="17">
    <source>
        <dbReference type="PROSITE" id="PS51192"/>
    </source>
</evidence>
<reference evidence="19 20" key="1">
    <citation type="submission" date="2012-09" db="EMBL/GenBank/DDBJ databases">
        <title>Genome Sequence of alkane-degrading Bacterium Alcanivorax sp. 19-m-6.</title>
        <authorList>
            <person name="Lai Q."/>
            <person name="Shao Z."/>
        </authorList>
    </citation>
    <scope>NUCLEOTIDE SEQUENCE [LARGE SCALE GENOMIC DNA]</scope>
    <source>
        <strain evidence="19 20">19-m-6</strain>
    </source>
</reference>
<dbReference type="GO" id="GO:0016887">
    <property type="term" value="F:ATP hydrolysis activity"/>
    <property type="evidence" value="ECO:0007669"/>
    <property type="project" value="RHEA"/>
</dbReference>
<dbReference type="eggNOG" id="COG1200">
    <property type="taxonomic scope" value="Bacteria"/>
</dbReference>
<keyword evidence="4 15" id="KW-0227">DNA damage</keyword>
<comment type="function">
    <text evidence="15">Plays a critical role in recombination and DNA repair. Helps process Holliday junction intermediates to mature products by catalyzing branch migration. Has replication fork regression activity, unwinds stalled or blocked replication forks to make a HJ that can be resolved. Has a DNA unwinding activity characteristic of a DNA helicase with 3'-5' polarity.</text>
</comment>
<dbReference type="InterPro" id="IPR047112">
    <property type="entry name" value="RecG/Mfd"/>
</dbReference>
<dbReference type="NCBIfam" id="TIGR00643">
    <property type="entry name" value="recG"/>
    <property type="match status" value="1"/>
</dbReference>
<evidence type="ECO:0000256" key="10">
    <source>
        <dbReference type="ARBA" id="ARBA00023204"/>
    </source>
</evidence>
<dbReference type="InterPro" id="IPR004609">
    <property type="entry name" value="ATP-dep_DNA_helicase_RecG"/>
</dbReference>
<evidence type="ECO:0000256" key="6">
    <source>
        <dbReference type="ARBA" id="ARBA00022806"/>
    </source>
</evidence>
<dbReference type="AlphaFoldDB" id="A0A095UJK1"/>
<dbReference type="NCBIfam" id="NF008163">
    <property type="entry name" value="PRK10917.1-1"/>
    <property type="match status" value="1"/>
</dbReference>
<comment type="catalytic activity">
    <reaction evidence="12 15">
        <text>Couples ATP hydrolysis with the unwinding of duplex DNA by translocating in the 3'-5' direction.</text>
        <dbReference type="EC" id="5.6.2.4"/>
    </reaction>
</comment>
<dbReference type="GO" id="GO:0043138">
    <property type="term" value="F:3'-5' DNA helicase activity"/>
    <property type="evidence" value="ECO:0007669"/>
    <property type="project" value="UniProtKB-EC"/>
</dbReference>
<dbReference type="InterPro" id="IPR001650">
    <property type="entry name" value="Helicase_C-like"/>
</dbReference>
<evidence type="ECO:0000256" key="14">
    <source>
        <dbReference type="ARBA" id="ARBA00048988"/>
    </source>
</evidence>
<keyword evidence="10 15" id="KW-0234">DNA repair</keyword>
<proteinExistence type="inferred from homology"/>
<evidence type="ECO:0000256" key="8">
    <source>
        <dbReference type="ARBA" id="ARBA00023125"/>
    </source>
</evidence>
<keyword evidence="9 15" id="KW-0233">DNA recombination</keyword>
<dbReference type="Gene3D" id="3.40.50.300">
    <property type="entry name" value="P-loop containing nucleotide triphosphate hydrolases"/>
    <property type="match status" value="2"/>
</dbReference>
<dbReference type="OrthoDB" id="9804325at2"/>
<comment type="catalytic activity">
    <reaction evidence="14 15">
        <text>ATP + H2O = ADP + phosphate + H(+)</text>
        <dbReference type="Rhea" id="RHEA:13065"/>
        <dbReference type="ChEBI" id="CHEBI:15377"/>
        <dbReference type="ChEBI" id="CHEBI:15378"/>
        <dbReference type="ChEBI" id="CHEBI:30616"/>
        <dbReference type="ChEBI" id="CHEBI:43474"/>
        <dbReference type="ChEBI" id="CHEBI:456216"/>
        <dbReference type="EC" id="5.6.2.4"/>
    </reaction>
</comment>
<dbReference type="Gene3D" id="2.40.50.140">
    <property type="entry name" value="Nucleic acid-binding proteins"/>
    <property type="match status" value="1"/>
</dbReference>
<dbReference type="Proteomes" id="UP000029444">
    <property type="component" value="Unassembled WGS sequence"/>
</dbReference>
<dbReference type="PROSITE" id="PS51194">
    <property type="entry name" value="HELICASE_CTER"/>
    <property type="match status" value="1"/>
</dbReference>
<dbReference type="InterPro" id="IPR027417">
    <property type="entry name" value="P-loop_NTPase"/>
</dbReference>
<evidence type="ECO:0000256" key="5">
    <source>
        <dbReference type="ARBA" id="ARBA00022801"/>
    </source>
</evidence>
<name>A0A095UJK1_9GAMM</name>
<dbReference type="InterPro" id="IPR045562">
    <property type="entry name" value="RecG_dom3_C"/>
</dbReference>
<dbReference type="Pfam" id="PF19833">
    <property type="entry name" value="RecG_dom3_C"/>
    <property type="match status" value="1"/>
</dbReference>
<keyword evidence="6 15" id="KW-0347">Helicase</keyword>
<dbReference type="SMART" id="SM00487">
    <property type="entry name" value="DEXDc"/>
    <property type="match status" value="1"/>
</dbReference>
<keyword evidence="3 15" id="KW-0547">Nucleotide-binding</keyword>
<dbReference type="Pfam" id="PF00270">
    <property type="entry name" value="DEAD"/>
    <property type="match status" value="1"/>
</dbReference>
<evidence type="ECO:0000256" key="13">
    <source>
        <dbReference type="ARBA" id="ARBA00034808"/>
    </source>
</evidence>
<keyword evidence="16" id="KW-0175">Coiled coil</keyword>
<dbReference type="RefSeq" id="WP_035235114.1">
    <property type="nucleotide sequence ID" value="NZ_ARXV01000022.1"/>
</dbReference>
<evidence type="ECO:0000256" key="7">
    <source>
        <dbReference type="ARBA" id="ARBA00022840"/>
    </source>
</evidence>
<dbReference type="InterPro" id="IPR033454">
    <property type="entry name" value="RecG_wedge"/>
</dbReference>
<dbReference type="PATRIC" id="fig|1177154.3.peg.3639"/>
<dbReference type="SUPFAM" id="SSF50249">
    <property type="entry name" value="Nucleic acid-binding proteins"/>
    <property type="match status" value="1"/>
</dbReference>
<keyword evidence="20" id="KW-1185">Reference proteome</keyword>
<keyword evidence="8" id="KW-0238">DNA-binding</keyword>
<dbReference type="EC" id="5.6.2.4" evidence="13 15"/>
<evidence type="ECO:0000256" key="1">
    <source>
        <dbReference type="ARBA" id="ARBA00007504"/>
    </source>
</evidence>
<keyword evidence="7 15" id="KW-0067">ATP-binding</keyword>
<dbReference type="InterPro" id="IPR012340">
    <property type="entry name" value="NA-bd_OB-fold"/>
</dbReference>
<evidence type="ECO:0000256" key="11">
    <source>
        <dbReference type="ARBA" id="ARBA00023235"/>
    </source>
</evidence>
<dbReference type="NCBIfam" id="NF008168">
    <property type="entry name" value="PRK10917.2-2"/>
    <property type="match status" value="1"/>
</dbReference>
<evidence type="ECO:0000313" key="19">
    <source>
        <dbReference type="EMBL" id="KGD62675.1"/>
    </source>
</evidence>
<dbReference type="CDD" id="cd17992">
    <property type="entry name" value="DEXHc_RecG"/>
    <property type="match status" value="1"/>
</dbReference>
<keyword evidence="11" id="KW-0413">Isomerase</keyword>
<dbReference type="NCBIfam" id="NF008165">
    <property type="entry name" value="PRK10917.1-3"/>
    <property type="match status" value="1"/>
</dbReference>
<dbReference type="FunFam" id="3.40.50.300:FF:000391">
    <property type="entry name" value="ATP-dependent DNA helicase RecG"/>
    <property type="match status" value="1"/>
</dbReference>